<keyword evidence="3 4" id="KW-0697">Rotamase</keyword>
<dbReference type="SUPFAM" id="SSF54534">
    <property type="entry name" value="FKBP-like"/>
    <property type="match status" value="1"/>
</dbReference>
<reference evidence="7 8" key="1">
    <citation type="submission" date="2018-04" db="EMBL/GenBank/DDBJ databases">
        <title>Marixanthomonas spongiae HN-E44 sp. nov., isolated from a marine sponge.</title>
        <authorList>
            <person name="Luo L."/>
            <person name="Zhuang L."/>
        </authorList>
    </citation>
    <scope>NUCLEOTIDE SEQUENCE [LARGE SCALE GENOMIC DNA]</scope>
    <source>
        <strain evidence="7 8">HN-E44</strain>
    </source>
</reference>
<evidence type="ECO:0000256" key="1">
    <source>
        <dbReference type="ARBA" id="ARBA00000971"/>
    </source>
</evidence>
<evidence type="ECO:0000259" key="6">
    <source>
        <dbReference type="PROSITE" id="PS50059"/>
    </source>
</evidence>
<dbReference type="InterPro" id="IPR046357">
    <property type="entry name" value="PPIase_dom_sf"/>
</dbReference>
<gene>
    <name evidence="7" type="ORF">DDV96_14675</name>
</gene>
<dbReference type="GO" id="GO:0005509">
    <property type="term" value="F:calcium ion binding"/>
    <property type="evidence" value="ECO:0007669"/>
    <property type="project" value="InterPro"/>
</dbReference>
<dbReference type="SUPFAM" id="SSF103647">
    <property type="entry name" value="TSP type-3 repeat"/>
    <property type="match status" value="1"/>
</dbReference>
<feature type="region of interest" description="Disordered" evidence="5">
    <location>
        <begin position="253"/>
        <end position="274"/>
    </location>
</feature>
<name>A0A2U0HUV3_9FLAO</name>
<evidence type="ECO:0000313" key="8">
    <source>
        <dbReference type="Proteomes" id="UP000245962"/>
    </source>
</evidence>
<dbReference type="EC" id="5.2.1.8" evidence="2 4"/>
<evidence type="ECO:0000256" key="3">
    <source>
        <dbReference type="ARBA" id="ARBA00023110"/>
    </source>
</evidence>
<sequence>MKKLNAILFATLICGALFTSCKNDDDNGPEVIPPRDRGEEAAAAEAEITAFLETHFYNYEEFENPPQGFDYQIKFDTIAGENADKKPLMEQVKIKKVKDRVEEELEYNLYFLKVRQGGGESPNFTDVVLMKYRGMFLDLEPFDASIIPTNLDLPGSAPGRGIITGFQQAVVEFNAAASFTNNEDGTTTFTDYGVGAVFIPSGLGYFNASTPTIPSYSQLIFTFQVLDFTVGDQDGDGIISILEDLDKNKIVKDDDTDGDGIPNYLDPDDDGDGIPTSVEVEFDEDGNIIFMDSDGDGIPNYLDKDS</sequence>
<dbReference type="PROSITE" id="PS50059">
    <property type="entry name" value="FKBP_PPIASE"/>
    <property type="match status" value="1"/>
</dbReference>
<dbReference type="PROSITE" id="PS51257">
    <property type="entry name" value="PROKAR_LIPOPROTEIN"/>
    <property type="match status" value="1"/>
</dbReference>
<dbReference type="Gene3D" id="3.10.50.40">
    <property type="match status" value="1"/>
</dbReference>
<dbReference type="InterPro" id="IPR001179">
    <property type="entry name" value="PPIase_FKBP_dom"/>
</dbReference>
<dbReference type="GO" id="GO:0003755">
    <property type="term" value="F:peptidyl-prolyl cis-trans isomerase activity"/>
    <property type="evidence" value="ECO:0007669"/>
    <property type="project" value="UniProtKB-KW"/>
</dbReference>
<organism evidence="7 8">
    <name type="scientific">Marixanthomonas spongiae</name>
    <dbReference type="NCBI Taxonomy" id="2174845"/>
    <lineage>
        <taxon>Bacteria</taxon>
        <taxon>Pseudomonadati</taxon>
        <taxon>Bacteroidota</taxon>
        <taxon>Flavobacteriia</taxon>
        <taxon>Flavobacteriales</taxon>
        <taxon>Flavobacteriaceae</taxon>
        <taxon>Marixanthomonas</taxon>
    </lineage>
</organism>
<dbReference type="InterPro" id="IPR028974">
    <property type="entry name" value="TSP_type-3_rpt"/>
</dbReference>
<dbReference type="EMBL" id="QEHR01000013">
    <property type="protein sequence ID" value="PVW12609.1"/>
    <property type="molecule type" value="Genomic_DNA"/>
</dbReference>
<dbReference type="AlphaFoldDB" id="A0A2U0HUV3"/>
<evidence type="ECO:0000313" key="7">
    <source>
        <dbReference type="EMBL" id="PVW12609.1"/>
    </source>
</evidence>
<evidence type="ECO:0000256" key="5">
    <source>
        <dbReference type="SAM" id="MobiDB-lite"/>
    </source>
</evidence>
<keyword evidence="4" id="KW-0413">Isomerase</keyword>
<feature type="domain" description="PPIase FKBP-type" evidence="6">
    <location>
        <begin position="125"/>
        <end position="229"/>
    </location>
</feature>
<evidence type="ECO:0000256" key="2">
    <source>
        <dbReference type="ARBA" id="ARBA00013194"/>
    </source>
</evidence>
<keyword evidence="8" id="KW-1185">Reference proteome</keyword>
<dbReference type="Proteomes" id="UP000245962">
    <property type="component" value="Unassembled WGS sequence"/>
</dbReference>
<evidence type="ECO:0000256" key="4">
    <source>
        <dbReference type="PROSITE-ProRule" id="PRU00277"/>
    </source>
</evidence>
<proteinExistence type="predicted"/>
<dbReference type="OrthoDB" id="1424215at2"/>
<accession>A0A2U0HUV3</accession>
<comment type="caution">
    <text evidence="7">The sequence shown here is derived from an EMBL/GenBank/DDBJ whole genome shotgun (WGS) entry which is preliminary data.</text>
</comment>
<protein>
    <recommendedName>
        <fullName evidence="2 4">peptidylprolyl isomerase</fullName>
        <ecNumber evidence="2 4">5.2.1.8</ecNumber>
    </recommendedName>
</protein>
<comment type="catalytic activity">
    <reaction evidence="1 4">
        <text>[protein]-peptidylproline (omega=180) = [protein]-peptidylproline (omega=0)</text>
        <dbReference type="Rhea" id="RHEA:16237"/>
        <dbReference type="Rhea" id="RHEA-COMP:10747"/>
        <dbReference type="Rhea" id="RHEA-COMP:10748"/>
        <dbReference type="ChEBI" id="CHEBI:83833"/>
        <dbReference type="ChEBI" id="CHEBI:83834"/>
        <dbReference type="EC" id="5.2.1.8"/>
    </reaction>
</comment>